<keyword evidence="2" id="KW-1185">Reference proteome</keyword>
<dbReference type="AlphaFoldDB" id="A0AAN9J4I2"/>
<comment type="caution">
    <text evidence="1">The sequence shown here is derived from an EMBL/GenBank/DDBJ whole genome shotgun (WGS) entry which is preliminary data.</text>
</comment>
<proteinExistence type="predicted"/>
<accession>A0AAN9J4I2</accession>
<evidence type="ECO:0000313" key="2">
    <source>
        <dbReference type="Proteomes" id="UP001372338"/>
    </source>
</evidence>
<evidence type="ECO:0000313" key="1">
    <source>
        <dbReference type="EMBL" id="KAK7291998.1"/>
    </source>
</evidence>
<dbReference type="Proteomes" id="UP001372338">
    <property type="component" value="Unassembled WGS sequence"/>
</dbReference>
<dbReference type="EMBL" id="JAYWIO010000001">
    <property type="protein sequence ID" value="KAK7291998.1"/>
    <property type="molecule type" value="Genomic_DNA"/>
</dbReference>
<sequence length="116" mass="13120">MVGVIPGVECARRRRFHDSKRSYDSSSRRSFSLYTPRNMESLLSSSPSSSSSSSLLARGILNEAYSCDNTNKLGEAAKEAKQRLDDKFNAYRTLQDNQKQKQKTKTIFNGFCLLQL</sequence>
<protein>
    <submittedName>
        <fullName evidence="1">Uncharacterized protein</fullName>
    </submittedName>
</protein>
<gene>
    <name evidence="1" type="ORF">RIF29_07601</name>
</gene>
<reference evidence="1 2" key="1">
    <citation type="submission" date="2024-01" db="EMBL/GenBank/DDBJ databases">
        <title>The genomes of 5 underutilized Papilionoideae crops provide insights into root nodulation and disease resistanc.</title>
        <authorList>
            <person name="Yuan L."/>
        </authorList>
    </citation>
    <scope>NUCLEOTIDE SEQUENCE [LARGE SCALE GENOMIC DNA]</scope>
    <source>
        <strain evidence="1">ZHUSHIDOU_FW_LH</strain>
        <tissue evidence="1">Leaf</tissue>
    </source>
</reference>
<name>A0AAN9J4I2_CROPI</name>
<organism evidence="1 2">
    <name type="scientific">Crotalaria pallida</name>
    <name type="common">Smooth rattlebox</name>
    <name type="synonym">Crotalaria striata</name>
    <dbReference type="NCBI Taxonomy" id="3830"/>
    <lineage>
        <taxon>Eukaryota</taxon>
        <taxon>Viridiplantae</taxon>
        <taxon>Streptophyta</taxon>
        <taxon>Embryophyta</taxon>
        <taxon>Tracheophyta</taxon>
        <taxon>Spermatophyta</taxon>
        <taxon>Magnoliopsida</taxon>
        <taxon>eudicotyledons</taxon>
        <taxon>Gunneridae</taxon>
        <taxon>Pentapetalae</taxon>
        <taxon>rosids</taxon>
        <taxon>fabids</taxon>
        <taxon>Fabales</taxon>
        <taxon>Fabaceae</taxon>
        <taxon>Papilionoideae</taxon>
        <taxon>50 kb inversion clade</taxon>
        <taxon>genistoids sensu lato</taxon>
        <taxon>core genistoids</taxon>
        <taxon>Crotalarieae</taxon>
        <taxon>Crotalaria</taxon>
    </lineage>
</organism>